<accession>A0A839ZH67</accession>
<evidence type="ECO:0000313" key="2">
    <source>
        <dbReference type="EMBL" id="MBB3773917.1"/>
    </source>
</evidence>
<protein>
    <submittedName>
        <fullName evidence="2">Uncharacterized protein</fullName>
    </submittedName>
</protein>
<keyword evidence="3" id="KW-1185">Reference proteome</keyword>
<evidence type="ECO:0000313" key="3">
    <source>
        <dbReference type="Proteomes" id="UP000533469"/>
    </source>
</evidence>
<dbReference type="Proteomes" id="UP000533469">
    <property type="component" value="Unassembled WGS sequence"/>
</dbReference>
<comment type="caution">
    <text evidence="2">The sequence shown here is derived from an EMBL/GenBank/DDBJ whole genome shotgun (WGS) entry which is preliminary data.</text>
</comment>
<name>A0A839ZH67_9HYPH</name>
<evidence type="ECO:0000256" key="1">
    <source>
        <dbReference type="SAM" id="MobiDB-lite"/>
    </source>
</evidence>
<sequence length="44" mass="4460">MLLTDVQIRRAKPGERALKLTDGGGLSSTPPNTPPAGSHSGAFG</sequence>
<proteinExistence type="predicted"/>
<dbReference type="RefSeq" id="WP_183192110.1">
    <property type="nucleotide sequence ID" value="NZ_JACICD010000017.1"/>
</dbReference>
<dbReference type="AlphaFoldDB" id="A0A839ZH67"/>
<reference evidence="2 3" key="1">
    <citation type="submission" date="2020-08" db="EMBL/GenBank/DDBJ databases">
        <title>Genomic Encyclopedia of Type Strains, Phase IV (KMG-IV): sequencing the most valuable type-strain genomes for metagenomic binning, comparative biology and taxonomic classification.</title>
        <authorList>
            <person name="Goeker M."/>
        </authorList>
    </citation>
    <scope>NUCLEOTIDE SEQUENCE [LARGE SCALE GENOMIC DNA]</scope>
    <source>
        <strain evidence="2 3">DSM 5895</strain>
    </source>
</reference>
<gene>
    <name evidence="2" type="ORF">FHS55_004563</name>
</gene>
<feature type="region of interest" description="Disordered" evidence="1">
    <location>
        <begin position="1"/>
        <end position="44"/>
    </location>
</feature>
<organism evidence="2 3">
    <name type="scientific">Ancylobacter tetraedralis</name>
    <dbReference type="NCBI Taxonomy" id="217068"/>
    <lineage>
        <taxon>Bacteria</taxon>
        <taxon>Pseudomonadati</taxon>
        <taxon>Pseudomonadota</taxon>
        <taxon>Alphaproteobacteria</taxon>
        <taxon>Hyphomicrobiales</taxon>
        <taxon>Xanthobacteraceae</taxon>
        <taxon>Ancylobacter</taxon>
    </lineage>
</organism>
<dbReference type="EMBL" id="JACICD010000017">
    <property type="protein sequence ID" value="MBB3773917.1"/>
    <property type="molecule type" value="Genomic_DNA"/>
</dbReference>